<dbReference type="Gene3D" id="3.30.930.30">
    <property type="match status" value="1"/>
</dbReference>
<gene>
    <name evidence="2" type="ORF">NOL15_10460</name>
</gene>
<dbReference type="Proteomes" id="UP001152879">
    <property type="component" value="Unassembled WGS sequence"/>
</dbReference>
<evidence type="ECO:0000313" key="3">
    <source>
        <dbReference type="Proteomes" id="UP001152879"/>
    </source>
</evidence>
<dbReference type="InterPro" id="IPR001668">
    <property type="entry name" value="Mob_Pre"/>
</dbReference>
<dbReference type="GO" id="GO:0006310">
    <property type="term" value="P:DNA recombination"/>
    <property type="evidence" value="ECO:0007669"/>
    <property type="project" value="InterPro"/>
</dbReference>
<sequence>MSMIVARMQKMKAENLVGIGNHNQRKTKNHSNPDIDTSLSKLNYDLVDRTQNYKTDIENFINENKSTTRAVRKDAVLVNEWIISSDKDFFDNLTESEIENFFERSKDYFAEKFGEKNIRYATVHLDESTPHMHMGIVPFDKDNKLSAKRVFNRQALRDVQEELPKYLQDFQFEIARGQKGSERKNLTVPEFKKLKEEELEIKKELQIKKDELIAYTKENQIDKKLDITPIKEMEDIEIETDEKTLFGKNKTEIVRQWTGNIILSENDYLKLNKEIKKGKKTEGRLAAILETDVYQENKELKNELKDQIDKNDKDIDDYND</sequence>
<organism evidence="2 3">
    <name type="scientific">Streptococcus suis</name>
    <dbReference type="NCBI Taxonomy" id="1307"/>
    <lineage>
        <taxon>Bacteria</taxon>
        <taxon>Bacillati</taxon>
        <taxon>Bacillota</taxon>
        <taxon>Bacilli</taxon>
        <taxon>Lactobacillales</taxon>
        <taxon>Streptococcaceae</taxon>
        <taxon>Streptococcus</taxon>
    </lineage>
</organism>
<dbReference type="GO" id="GO:0003677">
    <property type="term" value="F:DNA binding"/>
    <property type="evidence" value="ECO:0007669"/>
    <property type="project" value="InterPro"/>
</dbReference>
<dbReference type="EMBL" id="JANFML010000063">
    <property type="protein sequence ID" value="MDG4513226.1"/>
    <property type="molecule type" value="Genomic_DNA"/>
</dbReference>
<accession>A0A9X4MKB8</accession>
<comment type="caution">
    <text evidence="2">The sequence shown here is derived from an EMBL/GenBank/DDBJ whole genome shotgun (WGS) entry which is preliminary data.</text>
</comment>
<comment type="similarity">
    <text evidence="1">Belongs to the plasmid mobilization pre family.</text>
</comment>
<evidence type="ECO:0000256" key="1">
    <source>
        <dbReference type="ARBA" id="ARBA00010657"/>
    </source>
</evidence>
<reference evidence="2" key="1">
    <citation type="submission" date="2022-07" db="EMBL/GenBank/DDBJ databases">
        <title>Whole Genome Sequencing of Streptococcus suis.</title>
        <authorList>
            <person name="Dai X."/>
            <person name="Huang J."/>
            <person name="Wang L."/>
        </authorList>
    </citation>
    <scope>NUCLEOTIDE SEQUENCE</scope>
    <source>
        <strain evidence="2">SFB2</strain>
    </source>
</reference>
<feature type="non-terminal residue" evidence="2">
    <location>
        <position position="320"/>
    </location>
</feature>
<protein>
    <submittedName>
        <fullName evidence="2">Plasmid recombination protein</fullName>
    </submittedName>
</protein>
<evidence type="ECO:0000313" key="2">
    <source>
        <dbReference type="EMBL" id="MDG4513226.1"/>
    </source>
</evidence>
<dbReference type="AlphaFoldDB" id="A0A9X4MKB8"/>
<dbReference type="CDD" id="cd17242">
    <property type="entry name" value="MobM_relaxase"/>
    <property type="match status" value="1"/>
</dbReference>
<dbReference type="NCBIfam" id="NF041497">
    <property type="entry name" value="MobV"/>
    <property type="match status" value="1"/>
</dbReference>
<proteinExistence type="inferred from homology"/>
<dbReference type="Pfam" id="PF01076">
    <property type="entry name" value="Mob_Pre"/>
    <property type="match status" value="1"/>
</dbReference>
<name>A0A9X4MKB8_STRSU</name>